<dbReference type="OrthoDB" id="9778208at2"/>
<gene>
    <name evidence="5" type="ORF">FFWV33_11955</name>
</gene>
<keyword evidence="4" id="KW-0949">S-adenosyl-L-methionine</keyword>
<dbReference type="RefSeq" id="WP_108741104.1">
    <property type="nucleotide sequence ID" value="NZ_CP020918.1"/>
</dbReference>
<dbReference type="GO" id="GO:0032259">
    <property type="term" value="P:methylation"/>
    <property type="evidence" value="ECO:0007669"/>
    <property type="project" value="UniProtKB-KW"/>
</dbReference>
<evidence type="ECO:0000256" key="3">
    <source>
        <dbReference type="ARBA" id="ARBA00022679"/>
    </source>
</evidence>
<evidence type="ECO:0000313" key="5">
    <source>
        <dbReference type="EMBL" id="AWG22175.1"/>
    </source>
</evidence>
<keyword evidence="1" id="KW-0597">Phosphoprotein</keyword>
<dbReference type="AlphaFoldDB" id="A0A2S1LEJ9"/>
<dbReference type="PANTHER" id="PTHR32183:SF6">
    <property type="entry name" value="CYSTEINE SULFINATE DESULFINASE_CYSTEINE DESULFURASE AND RELATED ENZYMES"/>
    <property type="match status" value="1"/>
</dbReference>
<reference evidence="5 6" key="1">
    <citation type="submission" date="2017-04" db="EMBL/GenBank/DDBJ databases">
        <title>Compelte genome sequence of WV33.</title>
        <authorList>
            <person name="Lee P.C."/>
        </authorList>
    </citation>
    <scope>NUCLEOTIDE SEQUENCE [LARGE SCALE GENOMIC DNA]</scope>
    <source>
        <strain evidence="5 6">WV33</strain>
    </source>
</reference>
<dbReference type="InterPro" id="IPR008854">
    <property type="entry name" value="TPMT"/>
</dbReference>
<dbReference type="PROSITE" id="PS51585">
    <property type="entry name" value="SAM_MT_TPMT"/>
    <property type="match status" value="1"/>
</dbReference>
<name>A0A2S1LEJ9_9FLAO</name>
<keyword evidence="3 5" id="KW-0808">Transferase</keyword>
<sequence>MNKTVAHSAEKIVDQEYWDTQYKNNRTGWDLGCVSPPIQSYIDQLPNKELAILIPGCGNTYEAEHLLKIGFTNITVIDIAPTLVQKLEEKFQDNPNITIVLGDFFEHEGKYDLIIEQTFFCALPPKLRQRYVWKMHSLLTSNGILTGLLFDKEFESGPPFGGTKAEYQMLFQHAFEFIVFEHAKNSIKPRAGSELEIRFKKNNAVFVQLYSPKIEKELDVEGIKTNLLKQNKILNVSISIDQASILVVSSTSIDDFDLDTIANSPK</sequence>
<dbReference type="SUPFAM" id="SSF53335">
    <property type="entry name" value="S-adenosyl-L-methionine-dependent methyltransferases"/>
    <property type="match status" value="1"/>
</dbReference>
<organism evidence="5 6">
    <name type="scientific">Flavobacterium faecale</name>
    <dbReference type="NCBI Taxonomy" id="1355330"/>
    <lineage>
        <taxon>Bacteria</taxon>
        <taxon>Pseudomonadati</taxon>
        <taxon>Bacteroidota</taxon>
        <taxon>Flavobacteriia</taxon>
        <taxon>Flavobacteriales</taxon>
        <taxon>Flavobacteriaceae</taxon>
        <taxon>Flavobacterium</taxon>
    </lineage>
</organism>
<evidence type="ECO:0000256" key="1">
    <source>
        <dbReference type="ARBA" id="ARBA00022553"/>
    </source>
</evidence>
<evidence type="ECO:0000256" key="4">
    <source>
        <dbReference type="ARBA" id="ARBA00022691"/>
    </source>
</evidence>
<keyword evidence="2 5" id="KW-0489">Methyltransferase</keyword>
<dbReference type="Proteomes" id="UP000244527">
    <property type="component" value="Chromosome"/>
</dbReference>
<protein>
    <submittedName>
        <fullName evidence="5">Thiopurine S-methyltransferase</fullName>
    </submittedName>
</protein>
<keyword evidence="6" id="KW-1185">Reference proteome</keyword>
<dbReference type="Gene3D" id="3.40.50.150">
    <property type="entry name" value="Vaccinia Virus protein VP39"/>
    <property type="match status" value="1"/>
</dbReference>
<dbReference type="Pfam" id="PF05724">
    <property type="entry name" value="TPMT"/>
    <property type="match status" value="1"/>
</dbReference>
<dbReference type="InterPro" id="IPR029063">
    <property type="entry name" value="SAM-dependent_MTases_sf"/>
</dbReference>
<dbReference type="KEGG" id="ffa:FFWV33_11955"/>
<accession>A0A2S1LEJ9</accession>
<evidence type="ECO:0000256" key="2">
    <source>
        <dbReference type="ARBA" id="ARBA00022603"/>
    </source>
</evidence>
<proteinExistence type="predicted"/>
<evidence type="ECO:0000313" key="6">
    <source>
        <dbReference type="Proteomes" id="UP000244527"/>
    </source>
</evidence>
<dbReference type="EMBL" id="CP020918">
    <property type="protein sequence ID" value="AWG22175.1"/>
    <property type="molecule type" value="Genomic_DNA"/>
</dbReference>
<dbReference type="CDD" id="cd02440">
    <property type="entry name" value="AdoMet_MTases"/>
    <property type="match status" value="1"/>
</dbReference>
<dbReference type="GO" id="GO:0008757">
    <property type="term" value="F:S-adenosylmethionine-dependent methyltransferase activity"/>
    <property type="evidence" value="ECO:0007669"/>
    <property type="project" value="InterPro"/>
</dbReference>
<dbReference type="PANTHER" id="PTHR32183">
    <property type="match status" value="1"/>
</dbReference>